<feature type="domain" description="Glycosyltransferase 2-like" evidence="1">
    <location>
        <begin position="4"/>
        <end position="49"/>
    </location>
</feature>
<comment type="caution">
    <text evidence="2">The sequence shown here is derived from an EMBL/GenBank/DDBJ whole genome shotgun (WGS) entry which is preliminary data.</text>
</comment>
<reference evidence="2" key="1">
    <citation type="journal article" date="2014" name="Front. Microbiol.">
        <title>High frequency of phylogenetically diverse reductive dehalogenase-homologous genes in deep subseafloor sedimentary metagenomes.</title>
        <authorList>
            <person name="Kawai M."/>
            <person name="Futagami T."/>
            <person name="Toyoda A."/>
            <person name="Takaki Y."/>
            <person name="Nishi S."/>
            <person name="Hori S."/>
            <person name="Arai W."/>
            <person name="Tsubouchi T."/>
            <person name="Morono Y."/>
            <person name="Uchiyama I."/>
            <person name="Ito T."/>
            <person name="Fujiyama A."/>
            <person name="Inagaki F."/>
            <person name="Takami H."/>
        </authorList>
    </citation>
    <scope>NUCLEOTIDE SEQUENCE</scope>
    <source>
        <strain evidence="2">Expedition CK06-06</strain>
    </source>
</reference>
<evidence type="ECO:0000259" key="1">
    <source>
        <dbReference type="Pfam" id="PF00535"/>
    </source>
</evidence>
<proteinExistence type="predicted"/>
<dbReference type="InterPro" id="IPR001173">
    <property type="entry name" value="Glyco_trans_2-like"/>
</dbReference>
<dbReference type="InterPro" id="IPR029044">
    <property type="entry name" value="Nucleotide-diphossugar_trans"/>
</dbReference>
<dbReference type="EMBL" id="BARW01027011">
    <property type="protein sequence ID" value="GAJ11768.1"/>
    <property type="molecule type" value="Genomic_DNA"/>
</dbReference>
<gene>
    <name evidence="2" type="ORF">S12H4_43928</name>
</gene>
<sequence length="94" mass="10593">MKLSVAIIAKNEEAMIRNCLESVKDADEIMFLDTGSTDNTIAIANEYTQFVFQEEWEDDFSKMYNLVCSAILLAIMSSLRMPTISKSWAQTVAT</sequence>
<feature type="non-terminal residue" evidence="2">
    <location>
        <position position="94"/>
    </location>
</feature>
<evidence type="ECO:0000313" key="2">
    <source>
        <dbReference type="EMBL" id="GAJ11768.1"/>
    </source>
</evidence>
<protein>
    <recommendedName>
        <fullName evidence="1">Glycosyltransferase 2-like domain-containing protein</fullName>
    </recommendedName>
</protein>
<dbReference type="Pfam" id="PF00535">
    <property type="entry name" value="Glycos_transf_2"/>
    <property type="match status" value="1"/>
</dbReference>
<dbReference type="PANTHER" id="PTHR43630">
    <property type="entry name" value="POLY-BETA-1,6-N-ACETYL-D-GLUCOSAMINE SYNTHASE"/>
    <property type="match status" value="1"/>
</dbReference>
<dbReference type="PANTHER" id="PTHR43630:SF2">
    <property type="entry name" value="GLYCOSYLTRANSFERASE"/>
    <property type="match status" value="1"/>
</dbReference>
<dbReference type="Gene3D" id="3.90.550.10">
    <property type="entry name" value="Spore Coat Polysaccharide Biosynthesis Protein SpsA, Chain A"/>
    <property type="match status" value="1"/>
</dbReference>
<accession>X1U2G7</accession>
<name>X1U2G7_9ZZZZ</name>
<dbReference type="SUPFAM" id="SSF53448">
    <property type="entry name" value="Nucleotide-diphospho-sugar transferases"/>
    <property type="match status" value="1"/>
</dbReference>
<organism evidence="2">
    <name type="scientific">marine sediment metagenome</name>
    <dbReference type="NCBI Taxonomy" id="412755"/>
    <lineage>
        <taxon>unclassified sequences</taxon>
        <taxon>metagenomes</taxon>
        <taxon>ecological metagenomes</taxon>
    </lineage>
</organism>
<dbReference type="AlphaFoldDB" id="X1U2G7"/>